<dbReference type="Pfam" id="PF04063">
    <property type="entry name" value="DUF383"/>
    <property type="match status" value="1"/>
</dbReference>
<dbReference type="InterPro" id="IPR007206">
    <property type="entry name" value="Protein_HGH1_C"/>
</dbReference>
<dbReference type="InterPro" id="IPR007205">
    <property type="entry name" value="Protein_HGH1_N"/>
</dbReference>
<dbReference type="PANTHER" id="PTHR13387:SF9">
    <property type="entry name" value="PROTEIN HGH1 HOMOLOG"/>
    <property type="match status" value="1"/>
</dbReference>
<dbReference type="SUPFAM" id="SSF48371">
    <property type="entry name" value="ARM repeat"/>
    <property type="match status" value="1"/>
</dbReference>
<name>A0A4Y7M2J2_9CRUS</name>
<accession>A0A4Y7M2J2</accession>
<dbReference type="AlphaFoldDB" id="A0A4Y7M2J2"/>
<proteinExistence type="evidence at transcript level"/>
<feature type="domain" description="Protein HGH1 C-terminal" evidence="5">
    <location>
        <begin position="273"/>
        <end position="326"/>
    </location>
</feature>
<organism evidence="6">
    <name type="scientific">Daphnia barbata</name>
    <dbReference type="NCBI Taxonomy" id="414587"/>
    <lineage>
        <taxon>Eukaryota</taxon>
        <taxon>Metazoa</taxon>
        <taxon>Ecdysozoa</taxon>
        <taxon>Arthropoda</taxon>
        <taxon>Crustacea</taxon>
        <taxon>Branchiopoda</taxon>
        <taxon>Diplostraca</taxon>
        <taxon>Cladocera</taxon>
        <taxon>Anomopoda</taxon>
        <taxon>Daphniidae</taxon>
        <taxon>Daphnia</taxon>
    </lineage>
</organism>
<evidence type="ECO:0000259" key="5">
    <source>
        <dbReference type="Pfam" id="PF04064"/>
    </source>
</evidence>
<dbReference type="InterPro" id="IPR011989">
    <property type="entry name" value="ARM-like"/>
</dbReference>
<reference evidence="6" key="1">
    <citation type="submission" date="2018-08" db="EMBL/GenBank/DDBJ databases">
        <authorList>
            <person name="Cornetti L."/>
        </authorList>
    </citation>
    <scope>NUCLEOTIDE SEQUENCE</scope>
    <source>
        <strain evidence="6">ZW-BAR-1</strain>
    </source>
</reference>
<comment type="similarity">
    <text evidence="1">Belongs to the HGH1 family.</text>
</comment>
<dbReference type="InterPro" id="IPR039717">
    <property type="entry name" value="Hgh1"/>
</dbReference>
<evidence type="ECO:0000313" key="6">
    <source>
        <dbReference type="EMBL" id="SVE74282.1"/>
    </source>
</evidence>
<dbReference type="Pfam" id="PF04064">
    <property type="entry name" value="DUF384"/>
    <property type="match status" value="1"/>
</dbReference>
<protein>
    <recommendedName>
        <fullName evidence="2">Protein HGH1 homolog</fullName>
    </recommendedName>
</protein>
<gene>
    <name evidence="6" type="primary">EOG090X08WK</name>
</gene>
<feature type="domain" description="Protein HGH1 N-terminal" evidence="4">
    <location>
        <begin position="99"/>
        <end position="268"/>
    </location>
</feature>
<feature type="repeat" description="ARM" evidence="3">
    <location>
        <begin position="90"/>
        <end position="132"/>
    </location>
</feature>
<dbReference type="EMBL" id="LR004663">
    <property type="protein sequence ID" value="SVE74282.1"/>
    <property type="molecule type" value="mRNA"/>
</dbReference>
<sequence>MKVTEIQELSQFLALEMRLDVKALALQQTLGLTGTTDGRQLLINTSCIVTNLCHLLNDDQPSIAKDASLALINLSADEEVIPALVAGEVGVIENMLKLISDPEHSLADPASMVLSNLTRTKHGSERVFESMGGNLRKYIDIFCQEKYNKKGARLHYLASVFSNLSQIPAVRSEIMDPTQACLQRLVSFTDYKDSVTRRGGILGLIKNCCFDTEHHEFLLSEAVDLLPKLLLPLAGPEEFDEEDNDKLPMDLQYLDEEKTREPDPDIRKMLLEALVQLCATKSGREYLRSKNTYVILRELHKWEKNENVLVVLEHLVNILLRFEHEIGHDNLKDVEVPEEITEKLNALEPALSSIL</sequence>
<dbReference type="PANTHER" id="PTHR13387">
    <property type="entry name" value="PROTEIN HGH1 HOMOLOG"/>
    <property type="match status" value="1"/>
</dbReference>
<dbReference type="InterPro" id="IPR016024">
    <property type="entry name" value="ARM-type_fold"/>
</dbReference>
<evidence type="ECO:0000256" key="3">
    <source>
        <dbReference type="PROSITE-ProRule" id="PRU00259"/>
    </source>
</evidence>
<evidence type="ECO:0000256" key="1">
    <source>
        <dbReference type="ARBA" id="ARBA00006712"/>
    </source>
</evidence>
<dbReference type="InterPro" id="IPR000225">
    <property type="entry name" value="Armadillo"/>
</dbReference>
<dbReference type="Gene3D" id="1.25.10.10">
    <property type="entry name" value="Leucine-rich Repeat Variant"/>
    <property type="match status" value="1"/>
</dbReference>
<evidence type="ECO:0000256" key="2">
    <source>
        <dbReference type="ARBA" id="ARBA00014076"/>
    </source>
</evidence>
<dbReference type="PROSITE" id="PS50176">
    <property type="entry name" value="ARM_REPEAT"/>
    <property type="match status" value="1"/>
</dbReference>
<evidence type="ECO:0000259" key="4">
    <source>
        <dbReference type="Pfam" id="PF04063"/>
    </source>
</evidence>